<protein>
    <submittedName>
        <fullName evidence="2">DUF6356 family protein</fullName>
    </submittedName>
</protein>
<dbReference type="Pfam" id="PF19883">
    <property type="entry name" value="DUF6356"/>
    <property type="match status" value="1"/>
</dbReference>
<keyword evidence="1" id="KW-1133">Transmembrane helix</keyword>
<evidence type="ECO:0000313" key="2">
    <source>
        <dbReference type="EMBL" id="WGW04824.1"/>
    </source>
</evidence>
<keyword evidence="1" id="KW-0472">Membrane</keyword>
<accession>A0ABY8QJW7</accession>
<sequence>MSDQSQPNSTPFARIFLDHPASVHESYFQHMGFAMRFAFWLAVAAVAALIHAIIPVACEKTASTIIRRLYARIENRGAR</sequence>
<name>A0ABY8QJW7_9RHOB</name>
<proteinExistence type="predicted"/>
<gene>
    <name evidence="2" type="ORF">QF118_04530</name>
</gene>
<reference evidence="2 3" key="1">
    <citation type="submission" date="2023-05" db="EMBL/GenBank/DDBJ databases">
        <title>YMD87, complete Genome.</title>
        <authorList>
            <person name="Zhang J."/>
            <person name="Xu X."/>
        </authorList>
    </citation>
    <scope>NUCLEOTIDE SEQUENCE [LARGE SCALE GENOMIC DNA]</scope>
    <source>
        <strain evidence="2 3">YMD87</strain>
    </source>
</reference>
<keyword evidence="3" id="KW-1185">Reference proteome</keyword>
<organism evidence="2 3">
    <name type="scientific">Tropicibacter oceani</name>
    <dbReference type="NCBI Taxonomy" id="3058420"/>
    <lineage>
        <taxon>Bacteria</taxon>
        <taxon>Pseudomonadati</taxon>
        <taxon>Pseudomonadota</taxon>
        <taxon>Alphaproteobacteria</taxon>
        <taxon>Rhodobacterales</taxon>
        <taxon>Roseobacteraceae</taxon>
        <taxon>Tropicibacter</taxon>
    </lineage>
</organism>
<evidence type="ECO:0000256" key="1">
    <source>
        <dbReference type="SAM" id="Phobius"/>
    </source>
</evidence>
<keyword evidence="1" id="KW-0812">Transmembrane</keyword>
<feature type="transmembrane region" description="Helical" evidence="1">
    <location>
        <begin position="37"/>
        <end position="58"/>
    </location>
</feature>
<dbReference type="RefSeq" id="WP_282301460.1">
    <property type="nucleotide sequence ID" value="NZ_CP124616.1"/>
</dbReference>
<evidence type="ECO:0000313" key="3">
    <source>
        <dbReference type="Proteomes" id="UP001241605"/>
    </source>
</evidence>
<dbReference type="InterPro" id="IPR045936">
    <property type="entry name" value="DUF6356"/>
</dbReference>
<dbReference type="Proteomes" id="UP001241605">
    <property type="component" value="Chromosome"/>
</dbReference>
<dbReference type="EMBL" id="CP124616">
    <property type="protein sequence ID" value="WGW04824.1"/>
    <property type="molecule type" value="Genomic_DNA"/>
</dbReference>